<evidence type="ECO:0000256" key="3">
    <source>
        <dbReference type="ARBA" id="ARBA00022917"/>
    </source>
</evidence>
<feature type="compositionally biased region" description="Polar residues" evidence="4">
    <location>
        <begin position="397"/>
        <end position="409"/>
    </location>
</feature>
<keyword evidence="7" id="KW-1185">Reference proteome</keyword>
<dbReference type="PROSITE" id="PS51366">
    <property type="entry name" value="MI"/>
    <property type="match status" value="1"/>
</dbReference>
<feature type="compositionally biased region" description="Low complexity" evidence="4">
    <location>
        <begin position="49"/>
        <end position="62"/>
    </location>
</feature>
<dbReference type="VEuPathDB" id="CryptoDB:Vbra_20769"/>
<feature type="compositionally biased region" description="Pro residues" evidence="4">
    <location>
        <begin position="688"/>
        <end position="701"/>
    </location>
</feature>
<feature type="domain" description="MI" evidence="5">
    <location>
        <begin position="1968"/>
        <end position="2097"/>
    </location>
</feature>
<feature type="compositionally biased region" description="Basic and acidic residues" evidence="4">
    <location>
        <begin position="1883"/>
        <end position="1911"/>
    </location>
</feature>
<dbReference type="OrthoDB" id="514777at2759"/>
<reference evidence="6 7" key="1">
    <citation type="submission" date="2014-11" db="EMBL/GenBank/DDBJ databases">
        <authorList>
            <person name="Zhu J."/>
            <person name="Qi W."/>
            <person name="Song R."/>
        </authorList>
    </citation>
    <scope>NUCLEOTIDE SEQUENCE [LARGE SCALE GENOMIC DNA]</scope>
</reference>
<feature type="compositionally biased region" description="Basic and acidic residues" evidence="4">
    <location>
        <begin position="1210"/>
        <end position="1221"/>
    </location>
</feature>
<feature type="compositionally biased region" description="Polar residues" evidence="4">
    <location>
        <begin position="423"/>
        <end position="432"/>
    </location>
</feature>
<feature type="compositionally biased region" description="Low complexity" evidence="4">
    <location>
        <begin position="931"/>
        <end position="940"/>
    </location>
</feature>
<feature type="compositionally biased region" description="Gly residues" evidence="4">
    <location>
        <begin position="257"/>
        <end position="273"/>
    </location>
</feature>
<feature type="compositionally biased region" description="Low complexity" evidence="4">
    <location>
        <begin position="1070"/>
        <end position="1101"/>
    </location>
</feature>
<feature type="compositionally biased region" description="Basic and acidic residues" evidence="4">
    <location>
        <begin position="445"/>
        <end position="466"/>
    </location>
</feature>
<name>A0A0G4ETI0_VITBC</name>
<accession>A0A0G4ETI0</accession>
<feature type="compositionally biased region" description="Basic and acidic residues" evidence="4">
    <location>
        <begin position="510"/>
        <end position="525"/>
    </location>
</feature>
<dbReference type="InParanoid" id="A0A0G4ETI0"/>
<feature type="compositionally biased region" description="Basic and acidic residues" evidence="4">
    <location>
        <begin position="532"/>
        <end position="545"/>
    </location>
</feature>
<dbReference type="Pfam" id="PF02854">
    <property type="entry name" value="MIF4G"/>
    <property type="match status" value="1"/>
</dbReference>
<feature type="compositionally biased region" description="Low complexity" evidence="4">
    <location>
        <begin position="1016"/>
        <end position="1028"/>
    </location>
</feature>
<feature type="compositionally biased region" description="Basic and acidic residues" evidence="4">
    <location>
        <begin position="770"/>
        <end position="791"/>
    </location>
</feature>
<evidence type="ECO:0000256" key="4">
    <source>
        <dbReference type="SAM" id="MobiDB-lite"/>
    </source>
</evidence>
<evidence type="ECO:0000313" key="6">
    <source>
        <dbReference type="EMBL" id="CEM00964.1"/>
    </source>
</evidence>
<dbReference type="OMA" id="KKHHDGH"/>
<protein>
    <recommendedName>
        <fullName evidence="5">MI domain-containing protein</fullName>
    </recommendedName>
</protein>
<dbReference type="Proteomes" id="UP000041254">
    <property type="component" value="Unassembled WGS sequence"/>
</dbReference>
<feature type="compositionally biased region" description="Low complexity" evidence="4">
    <location>
        <begin position="1269"/>
        <end position="1280"/>
    </location>
</feature>
<dbReference type="InterPro" id="IPR003890">
    <property type="entry name" value="MIF4G-like_typ-3"/>
</dbReference>
<comment type="similarity">
    <text evidence="1">Belongs to the eukaryotic initiation factor 4G family.</text>
</comment>
<dbReference type="STRING" id="1169540.A0A0G4ETI0"/>
<feature type="compositionally biased region" description="Basic and acidic residues" evidence="4">
    <location>
        <begin position="718"/>
        <end position="737"/>
    </location>
</feature>
<dbReference type="SMART" id="SM00543">
    <property type="entry name" value="MIF4G"/>
    <property type="match status" value="1"/>
</dbReference>
<dbReference type="SUPFAM" id="SSF48371">
    <property type="entry name" value="ARM repeat"/>
    <property type="match status" value="2"/>
</dbReference>
<organism evidence="6 7">
    <name type="scientific">Vitrella brassicaformis (strain CCMP3155)</name>
    <dbReference type="NCBI Taxonomy" id="1169540"/>
    <lineage>
        <taxon>Eukaryota</taxon>
        <taxon>Sar</taxon>
        <taxon>Alveolata</taxon>
        <taxon>Colpodellida</taxon>
        <taxon>Vitrellaceae</taxon>
        <taxon>Vitrella</taxon>
    </lineage>
</organism>
<feature type="compositionally biased region" description="Pro residues" evidence="4">
    <location>
        <begin position="330"/>
        <end position="342"/>
    </location>
</feature>
<dbReference type="GO" id="GO:0003729">
    <property type="term" value="F:mRNA binding"/>
    <property type="evidence" value="ECO:0007669"/>
    <property type="project" value="TreeGrafter"/>
</dbReference>
<sequence length="2107" mass="219988">MSGSGDSFGGKSSGKTLSATAPEFFPPGASDPRVATTGGSVEGMGSEGGYAPYAPVAPNAYNQGKANDMSGMNNPRYGNQTNVYGGAASYGGMSSLPLNPPQQGPFRPVGSPPSLLGTPFPMSGTMPSTWQAASHPDYLINQPPPPAVAQAVAQYGANGAAANGHRGYPAPYPMQPMYQQQDASGFGRAGQGGQYPSGQEYPPAHGQAYAYPQPANVNSSGASPYHLTHSSPSHQHQHQHQHQQQTFPPYQPPPQHPGGGGGPRYPGGGGANRGGRERRNGGRGRGIRNNSFSGGQSHHHPLASSPATGTPNMSVVPSVESSPAPAAKAHPPPPPPPPPPASAPNTPATGRSYADTLQRDLDKKVHGQVKILGKAAAPSGAPTPSSAGTTGGAALNPSAQPFSPTNASAFPSIIRGEAVPPLSGSTSDTGTAPCSLKDGSSEGEAVERKTKDPPQPQKKTDSRGEGHNQGQDEGAIAQQTHEGQPDRRRGNGVADPPPKEKTPAPSGKTESQREGAKEDGGKPREGATGSTAKEEAVKGEKEEGGRGVAGAPPEEKDKSPSPSAAPAEASKRGAATATPAPEARKEAAPSVSKPAETAEAPKDPPPQPEPEKQGPLSWADRLKKNTAKAPAPKAGPPKQFTPAQAKGTTAGPKMGPAPRGMGRGTAAASPSPPASSPKETSGQTTPVSHPPVIPYHPPPTQQPQQPAAAASAGNDVQDSSKAKGGKGGEDQDKDRDKGRKPRPGEGGVTGAAASSPKSASSAEAAALDTAAKEKDKDKTGGDERKDKDGKARKAPAADQRNGQESAPAAPAPAPAPTVAAKEPKEPTAPAPASAAVAAGAPSAPAKPPSAPSSEASAPSPPSASPSPSALALRQTQPPAPQTPAPAEPSPASSPSESKTPSWADMAKRKPSPAAAKPRVSPSTSAIGRGRGMPVGPVPAGGDRRPQPPQPQQQAAPTIAAAEKPVGPKKEPSMAADDAAGRKTDSTTSKPLAAGPAAAAAAAAAKEKRVAPPVPPVAKAAAPEKSPAATGAKSWASVVGEPKTAEKSAAPEPPAVTKPVPAAKEDEARLEPPQTAPEAEAEATTLPKDNLPEGEGAAAAAADQEKGDSAAAAAVNEQEQPSAAPEVEESAGDATAGLVDVQGEPSDEPAAPPAAEAEAAPAERETPAGETKVDEAVIEAVKEEPLAPVKQDTIAAESQGAAKEAPPVVEEPPKEKPARDEEPIPASDEVKASAVSPAAADKTEETPSAPSPSPPPPPLPPQPPVPAAPVPAAAHPGAPEAAMDEGVEGDREDAGELDEAEEEQTDSDQPSGVYRSSSVGGPSTSDVMSPGLPPDDIYDAMGAPAIAPPEASPSSRYASLASGSGPRFYPIDFLKSFKDKEYCQRLPDNHNIPPYLLKDHSAAPTESSEIDRAGGSRKGIFRPGGSAARLPGGAGKFGTFQREVDFRNVREQAGGRPRDSTAADRDSRRDDRDRDRDDADKWSRDKWRDVREDDSGWRGGRDRDRDRNKLVVGENSWVASMKKTKVEQNESEAVLRALKGILNKLTIEKFDRLYQQILDAGITQNSEIEALVGMVFEKATTQHHFIEMYSQLCVRLKDDLKAIMDKGDKADGQKEGTEEDKEFRRILLNRCQESFEKYLKPPDNLNDLTGDDYTEAYFKYKNQMLGNIKFVGQLLIERILSAKLLFVCLDELWHYGEKQGKQGEAQFECVCTFLTTIGPVYDVAQDWNRRADLQQWFHKLEEKSRDENLGIRVRCLMKDVLDLRANGWRQVVKPGKVQGPSKLRDIHRQHVEEKGEDIVLSKTNLELRGLAPPSEGLLPTPSAAPEPPAADEWATVGGRKNKPAQQAAAAAAAASSSRPQEASRVASRTPGQPTSVITSRRVLKGSDLRGDRDEERRERRQRREREKEERARGTATTPTPPPTQPTAADERSTSSAAAAAAGGGAEEGTSPQPASAAPADEDREDLVHRMRSKAKDYIKEYTFSNDLEDVTKNFADMAISADIQSRVVSDLMSWIAERKESERAVCYRLLILLAKPSTDGSPAPLTPDAIQDGVREFAEYLDDLLLDLPKLKDIIAQDFIATCASEDAECCVVPEDLIADLKQRCGAA</sequence>
<dbReference type="InterPro" id="IPR003891">
    <property type="entry name" value="Initiation_fac_eIF4g_MI"/>
</dbReference>
<feature type="region of interest" description="Disordered" evidence="4">
    <location>
        <begin position="1388"/>
        <end position="1480"/>
    </location>
</feature>
<gene>
    <name evidence="6" type="ORF">Vbra_20769</name>
</gene>
<feature type="compositionally biased region" description="Low complexity" evidence="4">
    <location>
        <begin position="627"/>
        <end position="638"/>
    </location>
</feature>
<dbReference type="GO" id="GO:0016281">
    <property type="term" value="C:eukaryotic translation initiation factor 4F complex"/>
    <property type="evidence" value="ECO:0007669"/>
    <property type="project" value="TreeGrafter"/>
</dbReference>
<dbReference type="PANTHER" id="PTHR23253:SF9">
    <property type="entry name" value="EUKARYOTIC TRANSLATION INITIATION FACTOR 4 GAMMA 2"/>
    <property type="match status" value="1"/>
</dbReference>
<feature type="compositionally biased region" description="Low complexity" evidence="4">
    <location>
        <begin position="911"/>
        <end position="922"/>
    </location>
</feature>
<feature type="compositionally biased region" description="Low complexity" evidence="4">
    <location>
        <begin position="830"/>
        <end position="843"/>
    </location>
</feature>
<feature type="compositionally biased region" description="Low complexity" evidence="4">
    <location>
        <begin position="375"/>
        <end position="394"/>
    </location>
</feature>
<dbReference type="Gene3D" id="1.25.40.180">
    <property type="match status" value="2"/>
</dbReference>
<keyword evidence="3" id="KW-0648">Protein biosynthesis</keyword>
<proteinExistence type="inferred from homology"/>
<feature type="region of interest" description="Disordered" evidence="4">
    <location>
        <begin position="1809"/>
        <end position="1831"/>
    </location>
</feature>
<dbReference type="GO" id="GO:0003743">
    <property type="term" value="F:translation initiation factor activity"/>
    <property type="evidence" value="ECO:0007669"/>
    <property type="project" value="UniProtKB-KW"/>
</dbReference>
<dbReference type="EMBL" id="CDMY01000303">
    <property type="protein sequence ID" value="CEM00964.1"/>
    <property type="molecule type" value="Genomic_DNA"/>
</dbReference>
<feature type="region of interest" description="Disordered" evidence="4">
    <location>
        <begin position="166"/>
        <end position="1364"/>
    </location>
</feature>
<feature type="compositionally biased region" description="Low complexity" evidence="4">
    <location>
        <begin position="889"/>
        <end position="901"/>
    </location>
</feature>
<feature type="region of interest" description="Disordered" evidence="4">
    <location>
        <begin position="1"/>
        <end position="74"/>
    </location>
</feature>
<evidence type="ECO:0000256" key="1">
    <source>
        <dbReference type="ARBA" id="ARBA00005775"/>
    </source>
</evidence>
<feature type="compositionally biased region" description="Acidic residues" evidence="4">
    <location>
        <begin position="1294"/>
        <end position="1305"/>
    </location>
</feature>
<feature type="compositionally biased region" description="Low complexity" evidence="4">
    <location>
        <begin position="702"/>
        <end position="712"/>
    </location>
</feature>
<feature type="compositionally biased region" description="Low complexity" evidence="4">
    <location>
        <begin position="951"/>
        <end position="961"/>
    </location>
</feature>
<feature type="compositionally biased region" description="Gly residues" evidence="4">
    <location>
        <begin position="1"/>
        <end position="12"/>
    </location>
</feature>
<feature type="compositionally biased region" description="Basic and acidic residues" evidence="4">
    <location>
        <begin position="1455"/>
        <end position="1480"/>
    </location>
</feature>
<evidence type="ECO:0000313" key="7">
    <source>
        <dbReference type="Proteomes" id="UP000041254"/>
    </source>
</evidence>
<feature type="compositionally biased region" description="Pro residues" evidence="4">
    <location>
        <begin position="877"/>
        <end position="888"/>
    </location>
</feature>
<feature type="compositionally biased region" description="Polar residues" evidence="4">
    <location>
        <begin position="1306"/>
        <end position="1326"/>
    </location>
</feature>
<evidence type="ECO:0000256" key="2">
    <source>
        <dbReference type="ARBA" id="ARBA00022540"/>
    </source>
</evidence>
<feature type="region of interest" description="Disordered" evidence="4">
    <location>
        <begin position="1849"/>
        <end position="1964"/>
    </location>
</feature>
<dbReference type="InterPro" id="IPR016024">
    <property type="entry name" value="ARM-type_fold"/>
</dbReference>
<feature type="compositionally biased region" description="Pro residues" evidence="4">
    <location>
        <begin position="1248"/>
        <end position="1268"/>
    </location>
</feature>
<feature type="compositionally biased region" description="Low complexity" evidence="4">
    <location>
        <begin position="314"/>
        <end position="329"/>
    </location>
</feature>
<dbReference type="PANTHER" id="PTHR23253">
    <property type="entry name" value="EUKARYOTIC TRANSLATION INITIATION FACTOR 4 GAMMA"/>
    <property type="match status" value="1"/>
</dbReference>
<feature type="compositionally biased region" description="Polar residues" evidence="4">
    <location>
        <begin position="1868"/>
        <end position="1877"/>
    </location>
</feature>
<feature type="compositionally biased region" description="Low complexity" evidence="4">
    <location>
        <begin position="751"/>
        <end position="769"/>
    </location>
</feature>
<feature type="compositionally biased region" description="Low complexity" evidence="4">
    <location>
        <begin position="989"/>
        <end position="1003"/>
    </location>
</feature>
<evidence type="ECO:0000259" key="5">
    <source>
        <dbReference type="PROSITE" id="PS51366"/>
    </source>
</evidence>
<feature type="compositionally biased region" description="Basic and acidic residues" evidence="4">
    <location>
        <begin position="1160"/>
        <end position="1184"/>
    </location>
</feature>
<keyword evidence="2" id="KW-0396">Initiation factor</keyword>